<gene>
    <name evidence="3" type="ORF">Dda_4912</name>
</gene>
<dbReference type="Proteomes" id="UP001221413">
    <property type="component" value="Unassembled WGS sequence"/>
</dbReference>
<keyword evidence="2" id="KW-0812">Transmembrane</keyword>
<feature type="compositionally biased region" description="Basic and acidic residues" evidence="1">
    <location>
        <begin position="609"/>
        <end position="627"/>
    </location>
</feature>
<dbReference type="AlphaFoldDB" id="A0AAD6J012"/>
<keyword evidence="2" id="KW-0472">Membrane</keyword>
<feature type="transmembrane region" description="Helical" evidence="2">
    <location>
        <begin position="89"/>
        <end position="116"/>
    </location>
</feature>
<evidence type="ECO:0000313" key="4">
    <source>
        <dbReference type="Proteomes" id="UP001221413"/>
    </source>
</evidence>
<feature type="region of interest" description="Disordered" evidence="1">
    <location>
        <begin position="968"/>
        <end position="988"/>
    </location>
</feature>
<reference evidence="3" key="1">
    <citation type="submission" date="2023-01" db="EMBL/GenBank/DDBJ databases">
        <title>The chitinases involved in constricting ring structure development in the nematode-trapping fungus Drechslerella dactyloides.</title>
        <authorList>
            <person name="Wang R."/>
            <person name="Zhang L."/>
            <person name="Tang P."/>
            <person name="Li S."/>
            <person name="Liang L."/>
        </authorList>
    </citation>
    <scope>NUCLEOTIDE SEQUENCE</scope>
    <source>
        <strain evidence="3">YMF1.00031</strain>
    </source>
</reference>
<name>A0AAD6J012_DREDA</name>
<proteinExistence type="predicted"/>
<evidence type="ECO:0000313" key="3">
    <source>
        <dbReference type="EMBL" id="KAJ6260685.1"/>
    </source>
</evidence>
<sequence length="1013" mass="107690">MSILANLQPLTRIKLHPRRNRARRTLRAIPNLRRRHRYRRTLRHCHHDPVRLRVVLHFGLVQLLRRLVHHARLRVLQQVAVPLHDALRIAVAAVLVFVVLVFAGYGVALELLLCLVHAAAHLLRDAEAVVDDIVEDATETLRTCDACAGTGSSAEGAEAAAGAAAAGRLGPVCREGDGVREAGFEKVLEHLVGEHDHPEGREGDVQWVRGVECRVRGHGRRLGVVAIVGVRVVGAVFGGGLLLLDGRLGLRVFVFLFVVLVVRCEIQQVDQLVHAFDTRVGLMPGRMVRVGILEAPADKPADRVQERVRGSTFRAAALVSDSERRFPPSAGYEEQCFADAQDPLAVNPAVAVVIVQLEKVADALHDVLLALDPREARYDVLQRQAGAEVRVPAPEEPLHELVVRRLGIVAPRAQGAAAHTGSLQLRWRVRDGPFCDAGEEFAKVVVVHQLGGWAEPDPSFLVHALLADAPRGARDLFFAQALLLGFYRCEAFLAFVENLVEPVVYIAEVVSREPLAFGTEVPDGRAFGERFDGGEDAVLVFLALVGDGLLRDPGELAECDDHELLEAGDGPELLVVASRMGALVEPQKDGEADLEEDLRTLEEEDVEDSEGKDQRHGIYKEGEEPRQGYDGQLDVGLDEVLPQDGHGLLDEGLEDPLVEQGAVHGLGVVTRHEPITERGQQEERLGLRHWGRRHSGNPHEKSCNDNVHGLAVSDVGIAPAVGAQDSTQSADALLALKSGILGQAAIEVLFDLVYGEGMAAGELGESIFSPEAHLAPVAQLFGVAGVSPDHAEAGVGFFLDAVLGLAAGDEPFGVAAADEHAQVLHFAHLAAEVLLEGFAELLAGGAEGIELEGELLVVVPCCDGEGEEVAPGVETFDAADGDEGGRAGGGRGGGGEAEEGLGEVEAAKVVLAGGQAELAGDDGEGVFRVRETKVGAEEVGGGLAVGGGGAIDLVEERGGQEVGIDQGRGLGEEGGEGEHVGSSGQAAPRVTFPENLTRWLDVIKEDEYLDGGG</sequence>
<organism evidence="3 4">
    <name type="scientific">Drechslerella dactyloides</name>
    <name type="common">Nematode-trapping fungus</name>
    <name type="synonym">Arthrobotrys dactyloides</name>
    <dbReference type="NCBI Taxonomy" id="74499"/>
    <lineage>
        <taxon>Eukaryota</taxon>
        <taxon>Fungi</taxon>
        <taxon>Dikarya</taxon>
        <taxon>Ascomycota</taxon>
        <taxon>Pezizomycotina</taxon>
        <taxon>Orbiliomycetes</taxon>
        <taxon>Orbiliales</taxon>
        <taxon>Orbiliaceae</taxon>
        <taxon>Drechslerella</taxon>
    </lineage>
</organism>
<keyword evidence="4" id="KW-1185">Reference proteome</keyword>
<feature type="region of interest" description="Disordered" evidence="1">
    <location>
        <begin position="601"/>
        <end position="629"/>
    </location>
</feature>
<dbReference type="EMBL" id="JAQGDS010000005">
    <property type="protein sequence ID" value="KAJ6260685.1"/>
    <property type="molecule type" value="Genomic_DNA"/>
</dbReference>
<feature type="region of interest" description="Disordered" evidence="1">
    <location>
        <begin position="875"/>
        <end position="899"/>
    </location>
</feature>
<evidence type="ECO:0000256" key="1">
    <source>
        <dbReference type="SAM" id="MobiDB-lite"/>
    </source>
</evidence>
<feature type="transmembrane region" description="Helical" evidence="2">
    <location>
        <begin position="222"/>
        <end position="242"/>
    </location>
</feature>
<accession>A0AAD6J012</accession>
<evidence type="ECO:0000256" key="2">
    <source>
        <dbReference type="SAM" id="Phobius"/>
    </source>
</evidence>
<protein>
    <submittedName>
        <fullName evidence="3">Uncharacterized protein</fullName>
    </submittedName>
</protein>
<comment type="caution">
    <text evidence="3">The sequence shown here is derived from an EMBL/GenBank/DDBJ whole genome shotgun (WGS) entry which is preliminary data.</text>
</comment>
<keyword evidence="2" id="KW-1133">Transmembrane helix</keyword>
<feature type="compositionally biased region" description="Gly residues" evidence="1">
    <location>
        <begin position="886"/>
        <end position="895"/>
    </location>
</feature>